<feature type="transmembrane region" description="Helical" evidence="4">
    <location>
        <begin position="1259"/>
        <end position="1278"/>
    </location>
</feature>
<dbReference type="InterPro" id="IPR038050">
    <property type="entry name" value="Neuro_actylchol_rec"/>
</dbReference>
<feature type="chain" id="PRO_5045193515" evidence="5">
    <location>
        <begin position="17"/>
        <end position="1280"/>
    </location>
</feature>
<keyword evidence="4" id="KW-1133">Transmembrane helix</keyword>
<gene>
    <name evidence="8" type="primary">LOC108567186</name>
</gene>
<dbReference type="InterPro" id="IPR006202">
    <property type="entry name" value="Neur_chan_lig-bd"/>
</dbReference>
<dbReference type="SUPFAM" id="SSF63712">
    <property type="entry name" value="Nicotinic receptor ligand binding domain-like"/>
    <property type="match status" value="1"/>
</dbReference>
<evidence type="ECO:0000313" key="8">
    <source>
        <dbReference type="RefSeq" id="XP_017783004.1"/>
    </source>
</evidence>
<dbReference type="SUPFAM" id="SSF52058">
    <property type="entry name" value="L domain-like"/>
    <property type="match status" value="1"/>
</dbReference>
<dbReference type="RefSeq" id="XP_017783004.1">
    <property type="nucleotide sequence ID" value="XM_017927515.1"/>
</dbReference>
<dbReference type="CDD" id="cd18989">
    <property type="entry name" value="LGIC_ECD_cation"/>
    <property type="match status" value="1"/>
</dbReference>
<proteinExistence type="predicted"/>
<dbReference type="Pfam" id="PF02931">
    <property type="entry name" value="Neur_chan_LBD"/>
    <property type="match status" value="1"/>
</dbReference>
<dbReference type="InterPro" id="IPR001611">
    <property type="entry name" value="Leu-rich_rpt"/>
</dbReference>
<dbReference type="InterPro" id="IPR022041">
    <property type="entry name" value="Methyltransf_FA"/>
</dbReference>
<dbReference type="InterPro" id="IPR000483">
    <property type="entry name" value="Cys-rich_flank_reg_C"/>
</dbReference>
<evidence type="ECO:0000256" key="1">
    <source>
        <dbReference type="ARBA" id="ARBA00022614"/>
    </source>
</evidence>
<protein>
    <submittedName>
        <fullName evidence="8">Uncharacterized protein LOC108567186</fullName>
    </submittedName>
</protein>
<reference evidence="8" key="1">
    <citation type="submission" date="2025-08" db="UniProtKB">
        <authorList>
            <consortium name="RefSeq"/>
        </authorList>
    </citation>
    <scope>IDENTIFICATION</scope>
    <source>
        <tissue evidence="8">Whole Larva</tissue>
    </source>
</reference>
<dbReference type="Gene3D" id="3.80.10.10">
    <property type="entry name" value="Ribonuclease Inhibitor"/>
    <property type="match status" value="2"/>
</dbReference>
<dbReference type="InterPro" id="IPR003591">
    <property type="entry name" value="Leu-rich_rpt_typical-subtyp"/>
</dbReference>
<dbReference type="Gene3D" id="2.70.170.10">
    <property type="entry name" value="Neurotransmitter-gated ion-channel ligand-binding domain"/>
    <property type="match status" value="1"/>
</dbReference>
<dbReference type="Gene3D" id="1.20.58.390">
    <property type="entry name" value="Neurotransmitter-gated ion-channel transmembrane domain"/>
    <property type="match status" value="1"/>
</dbReference>
<dbReference type="SMART" id="SM00082">
    <property type="entry name" value="LRRCT"/>
    <property type="match status" value="1"/>
</dbReference>
<dbReference type="InterPro" id="IPR032675">
    <property type="entry name" value="LRR_dom_sf"/>
</dbReference>
<evidence type="ECO:0000256" key="3">
    <source>
        <dbReference type="ARBA" id="ARBA00022737"/>
    </source>
</evidence>
<feature type="transmembrane region" description="Helical" evidence="4">
    <location>
        <begin position="657"/>
        <end position="677"/>
    </location>
</feature>
<dbReference type="Pfam" id="PF12248">
    <property type="entry name" value="Methyltransf_FA"/>
    <property type="match status" value="1"/>
</dbReference>
<keyword evidence="1" id="KW-0433">Leucine-rich repeat</keyword>
<name>A0ABM1N854_NICVS</name>
<evidence type="ECO:0000256" key="5">
    <source>
        <dbReference type="SAM" id="SignalP"/>
    </source>
</evidence>
<keyword evidence="7" id="KW-1185">Reference proteome</keyword>
<keyword evidence="2 5" id="KW-0732">Signal</keyword>
<organism evidence="7 8">
    <name type="scientific">Nicrophorus vespilloides</name>
    <name type="common">Boreal carrion beetle</name>
    <dbReference type="NCBI Taxonomy" id="110193"/>
    <lineage>
        <taxon>Eukaryota</taxon>
        <taxon>Metazoa</taxon>
        <taxon>Ecdysozoa</taxon>
        <taxon>Arthropoda</taxon>
        <taxon>Hexapoda</taxon>
        <taxon>Insecta</taxon>
        <taxon>Pterygota</taxon>
        <taxon>Neoptera</taxon>
        <taxon>Endopterygota</taxon>
        <taxon>Coleoptera</taxon>
        <taxon>Polyphaga</taxon>
        <taxon>Staphyliniformia</taxon>
        <taxon>Silphidae</taxon>
        <taxon>Nicrophorinae</taxon>
        <taxon>Nicrophorus</taxon>
    </lineage>
</organism>
<evidence type="ECO:0000256" key="2">
    <source>
        <dbReference type="ARBA" id="ARBA00022729"/>
    </source>
</evidence>
<keyword evidence="4" id="KW-0812">Transmembrane</keyword>
<keyword evidence="4" id="KW-0472">Membrane</keyword>
<dbReference type="GeneID" id="108567186"/>
<dbReference type="SMART" id="SM00369">
    <property type="entry name" value="LRR_TYP"/>
    <property type="match status" value="8"/>
</dbReference>
<feature type="signal peptide" evidence="5">
    <location>
        <begin position="1"/>
        <end position="16"/>
    </location>
</feature>
<dbReference type="InterPro" id="IPR036734">
    <property type="entry name" value="Neur_chan_lig-bd_sf"/>
</dbReference>
<keyword evidence="3" id="KW-0677">Repeat</keyword>
<evidence type="ECO:0000256" key="4">
    <source>
        <dbReference type="SAM" id="Phobius"/>
    </source>
</evidence>
<dbReference type="Proteomes" id="UP000695000">
    <property type="component" value="Unplaced"/>
</dbReference>
<feature type="domain" description="LRRCT" evidence="6">
    <location>
        <begin position="369"/>
        <end position="421"/>
    </location>
</feature>
<feature type="transmembrane region" description="Helical" evidence="4">
    <location>
        <begin position="715"/>
        <end position="732"/>
    </location>
</feature>
<feature type="transmembrane region" description="Helical" evidence="4">
    <location>
        <begin position="1177"/>
        <end position="1200"/>
    </location>
</feature>
<accession>A0ABM1N854</accession>
<evidence type="ECO:0000313" key="7">
    <source>
        <dbReference type="Proteomes" id="UP000695000"/>
    </source>
</evidence>
<feature type="transmembrane region" description="Helical" evidence="4">
    <location>
        <begin position="1146"/>
        <end position="1165"/>
    </location>
</feature>
<dbReference type="PANTHER" id="PTHR24366:SF161">
    <property type="entry name" value="TIR DOMAIN-CONTAINING PROTEIN"/>
    <property type="match status" value="1"/>
</dbReference>
<dbReference type="PANTHER" id="PTHR24366">
    <property type="entry name" value="IG(IMMUNOGLOBULIN) AND LRR(LEUCINE RICH REPEAT) DOMAINS"/>
    <property type="match status" value="1"/>
</dbReference>
<feature type="transmembrane region" description="Helical" evidence="4">
    <location>
        <begin position="1120"/>
        <end position="1139"/>
    </location>
</feature>
<evidence type="ECO:0000259" key="6">
    <source>
        <dbReference type="SMART" id="SM00082"/>
    </source>
</evidence>
<dbReference type="Pfam" id="PF13855">
    <property type="entry name" value="LRR_8"/>
    <property type="match status" value="2"/>
</dbReference>
<sequence>MWWLLLSLIWWCGTAAVPAPGPETSVWTCPEIDDQPFVECSCDMPHTLRCTGNEDALQFIGKKLKSLKTAYVSLLDCTVQNVSSLQGSLLEGVALHGLVVSSGELREIAPGAFRGLAAPLQALGLPNNRLTAVPTAALENLPELDRLDLSGNRMKAVDADAFKGLHNLSFIELSDNALTRISPNAFGSARQLRVLRLRGNRLTLPTITGLVGLNTVEELDLSLNSLIGPLGPKTFPMMGSLNNLQMGYNGLSSLRMGSMKGLGNLTSLLLPHNQIDVLEDNAFINLGNLMVLDLSHNRIVAVSGASLAHLVKLVELNLRHNFLRALTADLVVPLRSLKRLHLDENDISIVASDALKESEILTRLTLAENPLNCDCSLAEFAMWLGNSSLGVDDKGSAVCATPPPLENGLLMNVSLKDLLCGEDEIEAAPVSAPIKDGINLQSFNYDGSNVILQWSVDKSAAPYGCDAIFVYEEEGPSEVLLESIPLKCNSTQSPDPRSLTVTVPNSTNLQPGHRYRYCIVLLESESYSDDLSVVLGCSDVLPLVQNVRVLPRTDFSLKSPRVISIQANLSSYGNLAISVNVVPMATCEVNLAVLEQGSLLSQKRVNCSDPKYTYVGLQRGPYRVCANVVPESGNKPRCVTVYKGEPHGGGGITGLDVAFVTVFLILCIMVVALIWGVRKVLLRPKLTTHQCFMPPEFEDEQQHNRYVKLQATTKLCLIAKMLLILVFIVLVANCDGKFYKTNITDFKKCHVYYSRFGSLYKDFFHINDQNQSSVDNETLFDFHFSVLAIRDAHILLSPSSVISTKDPVYEIVIGAGGNSFSDIRRQQKSQVRASIRRNGLLSGIDERSFWIHVYKDGTINVGIEGEELPFIAWLDPDPLPIQVFSFATFGDTEAKWYFNCPRENTTIEEVKHVLTDVEQLRKQLLTDYNPFVRPVYDIQKKTAVSFKFSSSFISLDEINSVMNVKGIVEMTWMDEKIRWDPEEYGNITNLHVHHGEVWKPEIIIWNSESPEKMSAFHSSLVSVTNQGIVRWSPSVDAYTLCDISDLSQWPKDIHSCDLVISFRKPTESLQIQYSSRSDILGKGFANGWMILDGTATTEQDKLYISIKLQRSSNLYKEALFTPYWVIATMGLLTFCASPIGSTKMTFCCVQLILTVVTLIATALLIPGHPGKLPFLVFLYSKGLADSVICVFLSVVVINLARNEKSRNPSHCVTTVLNSYLLECLCLLPKLEVDITYNKVEKKLERETKVQETWMKLANLIDRIAFIIYLILHLTIFFIKY</sequence>